<feature type="disulfide bond" evidence="1">
    <location>
        <begin position="28"/>
        <end position="37"/>
    </location>
</feature>
<feature type="disulfide bond" evidence="1">
    <location>
        <begin position="9"/>
        <end position="26"/>
    </location>
</feature>
<sequence length="157" mass="17477">MCIADPTYCNDRGRCQFDSIDKKASCICKVHYTGDHCETRTDAYAESSVPLIIGLVIGGTALLLFLMFIGAFFGYRTRMHERKLKQKEARARARLSHQPSMVRALPAASTFGAYSPRAAMGTTAPWSQPGHHLFYSDVDEPSRFPGHQQSSAVFQRS</sequence>
<keyword evidence="1" id="KW-1015">Disulfide bond</keyword>
<dbReference type="CDD" id="cd12087">
    <property type="entry name" value="TM_EGFR-like"/>
    <property type="match status" value="1"/>
</dbReference>
<dbReference type="PROSITE" id="PS00022">
    <property type="entry name" value="EGF_1"/>
    <property type="match status" value="1"/>
</dbReference>
<evidence type="ECO:0000313" key="5">
    <source>
        <dbReference type="Proteomes" id="UP001209878"/>
    </source>
</evidence>
<comment type="caution">
    <text evidence="1">Lacks conserved residue(s) required for the propagation of feature annotation.</text>
</comment>
<reference evidence="4" key="1">
    <citation type="journal article" date="2023" name="Mol. Biol. Evol.">
        <title>Third-Generation Sequencing Reveals the Adaptive Role of the Epigenome in Three Deep-Sea Polychaetes.</title>
        <authorList>
            <person name="Perez M."/>
            <person name="Aroh O."/>
            <person name="Sun Y."/>
            <person name="Lan Y."/>
            <person name="Juniper S.K."/>
            <person name="Young C.R."/>
            <person name="Angers B."/>
            <person name="Qian P.Y."/>
        </authorList>
    </citation>
    <scope>NUCLEOTIDE SEQUENCE</scope>
    <source>
        <strain evidence="4">R07B-5</strain>
    </source>
</reference>
<gene>
    <name evidence="4" type="ORF">NP493_971g00012</name>
</gene>
<feature type="transmembrane region" description="Helical" evidence="2">
    <location>
        <begin position="51"/>
        <end position="75"/>
    </location>
</feature>
<name>A0AAD9KJK3_RIDPI</name>
<dbReference type="Gene3D" id="2.10.25.10">
    <property type="entry name" value="Laminin"/>
    <property type="match status" value="1"/>
</dbReference>
<accession>A0AAD9KJK3</accession>
<evidence type="ECO:0000256" key="2">
    <source>
        <dbReference type="SAM" id="Phobius"/>
    </source>
</evidence>
<evidence type="ECO:0000259" key="3">
    <source>
        <dbReference type="PROSITE" id="PS50026"/>
    </source>
</evidence>
<feature type="domain" description="EGF-like" evidence="3">
    <location>
        <begin position="1"/>
        <end position="38"/>
    </location>
</feature>
<keyword evidence="1" id="KW-0245">EGF-like domain</keyword>
<keyword evidence="2" id="KW-1133">Transmembrane helix</keyword>
<dbReference type="Proteomes" id="UP001209878">
    <property type="component" value="Unassembled WGS sequence"/>
</dbReference>
<keyword evidence="5" id="KW-1185">Reference proteome</keyword>
<dbReference type="SUPFAM" id="SSF57196">
    <property type="entry name" value="EGF/Laminin"/>
    <property type="match status" value="1"/>
</dbReference>
<keyword evidence="2" id="KW-0812">Transmembrane</keyword>
<dbReference type="EMBL" id="JAODUO010000969">
    <property type="protein sequence ID" value="KAK2172355.1"/>
    <property type="molecule type" value="Genomic_DNA"/>
</dbReference>
<protein>
    <recommendedName>
        <fullName evidence="3">EGF-like domain-containing protein</fullName>
    </recommendedName>
</protein>
<dbReference type="InterPro" id="IPR000742">
    <property type="entry name" value="EGF"/>
</dbReference>
<organism evidence="4 5">
    <name type="scientific">Ridgeia piscesae</name>
    <name type="common">Tubeworm</name>
    <dbReference type="NCBI Taxonomy" id="27915"/>
    <lineage>
        <taxon>Eukaryota</taxon>
        <taxon>Metazoa</taxon>
        <taxon>Spiralia</taxon>
        <taxon>Lophotrochozoa</taxon>
        <taxon>Annelida</taxon>
        <taxon>Polychaeta</taxon>
        <taxon>Sedentaria</taxon>
        <taxon>Canalipalpata</taxon>
        <taxon>Sabellida</taxon>
        <taxon>Siboglinidae</taxon>
        <taxon>Ridgeia</taxon>
    </lineage>
</organism>
<evidence type="ECO:0000256" key="1">
    <source>
        <dbReference type="PROSITE-ProRule" id="PRU00076"/>
    </source>
</evidence>
<dbReference type="PROSITE" id="PS50026">
    <property type="entry name" value="EGF_3"/>
    <property type="match status" value="1"/>
</dbReference>
<dbReference type="AlphaFoldDB" id="A0AAD9KJK3"/>
<comment type="caution">
    <text evidence="4">The sequence shown here is derived from an EMBL/GenBank/DDBJ whole genome shotgun (WGS) entry which is preliminary data.</text>
</comment>
<evidence type="ECO:0000313" key="4">
    <source>
        <dbReference type="EMBL" id="KAK2172355.1"/>
    </source>
</evidence>
<keyword evidence="2" id="KW-0472">Membrane</keyword>
<proteinExistence type="predicted"/>